<evidence type="ECO:0000313" key="1">
    <source>
        <dbReference type="EnsemblMetazoa" id="CJA29138.1"/>
    </source>
</evidence>
<proteinExistence type="predicted"/>
<dbReference type="InterPro" id="IPR036397">
    <property type="entry name" value="RNaseH_sf"/>
</dbReference>
<reference evidence="1" key="2">
    <citation type="submission" date="2022-06" db="UniProtKB">
        <authorList>
            <consortium name="EnsemblMetazoa"/>
        </authorList>
    </citation>
    <scope>IDENTIFICATION</scope>
    <source>
        <strain evidence="1">DF5081</strain>
    </source>
</reference>
<keyword evidence="2" id="KW-1185">Reference proteome</keyword>
<dbReference type="PANTHER" id="PTHR46068">
    <property type="entry name" value="PROTEIN CBG27172"/>
    <property type="match status" value="1"/>
</dbReference>
<dbReference type="PANTHER" id="PTHR46068:SF1">
    <property type="entry name" value="TRANSPOSASE IS30-LIKE HTH DOMAIN-CONTAINING PROTEIN"/>
    <property type="match status" value="1"/>
</dbReference>
<evidence type="ECO:0000313" key="2">
    <source>
        <dbReference type="Proteomes" id="UP000005237"/>
    </source>
</evidence>
<protein>
    <submittedName>
        <fullName evidence="1">Uncharacterized protein</fullName>
    </submittedName>
</protein>
<organism evidence="1 2">
    <name type="scientific">Caenorhabditis japonica</name>
    <dbReference type="NCBI Taxonomy" id="281687"/>
    <lineage>
        <taxon>Eukaryota</taxon>
        <taxon>Metazoa</taxon>
        <taxon>Ecdysozoa</taxon>
        <taxon>Nematoda</taxon>
        <taxon>Chromadorea</taxon>
        <taxon>Rhabditida</taxon>
        <taxon>Rhabditina</taxon>
        <taxon>Rhabditomorpha</taxon>
        <taxon>Rhabditoidea</taxon>
        <taxon>Rhabditidae</taxon>
        <taxon>Peloderinae</taxon>
        <taxon>Caenorhabditis</taxon>
    </lineage>
</organism>
<dbReference type="EnsemblMetazoa" id="CJA29138.1">
    <property type="protein sequence ID" value="CJA29138.1"/>
    <property type="gene ID" value="WBGene00184712"/>
</dbReference>
<sequence>MLVLRARNRYLRLGTPDDRPRSGRPVTVTTPRAVKAVGTRIQSNPERSMRKMSLDFGMCPKSKRTIVGNKFKMIPYQAGVLPWAHSYFGNLDGPTGRRSCASCKGHSAMVQGPFWPASWPASSPDLNPMDYAVWGYLTEKGCTRNYANINSLNATLVEAWDQMSDQDEGRSFRKLLLSLISVSY</sequence>
<accession>A0A8R1EBS3</accession>
<dbReference type="AlphaFoldDB" id="A0A8R1EBS3"/>
<dbReference type="Proteomes" id="UP000005237">
    <property type="component" value="Unassembled WGS sequence"/>
</dbReference>
<name>A0A8R1EBS3_CAEJA</name>
<reference evidence="2" key="1">
    <citation type="submission" date="2010-08" db="EMBL/GenBank/DDBJ databases">
        <authorList>
            <consortium name="Caenorhabditis japonica Sequencing Consortium"/>
            <person name="Wilson R.K."/>
        </authorList>
    </citation>
    <scope>NUCLEOTIDE SEQUENCE [LARGE SCALE GENOMIC DNA]</scope>
    <source>
        <strain evidence="2">DF5081</strain>
    </source>
</reference>
<dbReference type="Gene3D" id="3.30.420.10">
    <property type="entry name" value="Ribonuclease H-like superfamily/Ribonuclease H"/>
    <property type="match status" value="1"/>
</dbReference>
<dbReference type="GO" id="GO:0003676">
    <property type="term" value="F:nucleic acid binding"/>
    <property type="evidence" value="ECO:0007669"/>
    <property type="project" value="InterPro"/>
</dbReference>